<name>A0A3P7LUT0_STRVU</name>
<sequence>MDVFDEDMHMDCDFVNPGQVYWPNIQHLTVRTTEQQAPHLARCWAGSAGFDHRYEQQFAAKAQSVMI</sequence>
<protein>
    <submittedName>
        <fullName evidence="1">Uncharacterized protein</fullName>
    </submittedName>
</protein>
<evidence type="ECO:0000313" key="2">
    <source>
        <dbReference type="Proteomes" id="UP000270094"/>
    </source>
</evidence>
<keyword evidence="2" id="KW-1185">Reference proteome</keyword>
<organism evidence="1 2">
    <name type="scientific">Strongylus vulgaris</name>
    <name type="common">Blood worm</name>
    <dbReference type="NCBI Taxonomy" id="40348"/>
    <lineage>
        <taxon>Eukaryota</taxon>
        <taxon>Metazoa</taxon>
        <taxon>Ecdysozoa</taxon>
        <taxon>Nematoda</taxon>
        <taxon>Chromadorea</taxon>
        <taxon>Rhabditida</taxon>
        <taxon>Rhabditina</taxon>
        <taxon>Rhabditomorpha</taxon>
        <taxon>Strongyloidea</taxon>
        <taxon>Strongylidae</taxon>
        <taxon>Strongylus</taxon>
    </lineage>
</organism>
<gene>
    <name evidence="1" type="ORF">SVUK_LOCUS17830</name>
</gene>
<dbReference type="AlphaFoldDB" id="A0A3P7LUT0"/>
<dbReference type="EMBL" id="UYYB01119650">
    <property type="protein sequence ID" value="VDM82832.1"/>
    <property type="molecule type" value="Genomic_DNA"/>
</dbReference>
<accession>A0A3P7LUT0</accession>
<dbReference type="Proteomes" id="UP000270094">
    <property type="component" value="Unassembled WGS sequence"/>
</dbReference>
<reference evidence="1" key="1">
    <citation type="submission" date="2018-11" db="EMBL/GenBank/DDBJ databases">
        <authorList>
            <consortium name="Pathogen Informatics"/>
        </authorList>
    </citation>
    <scope>NUCLEOTIDE SEQUENCE [LARGE SCALE GENOMIC DNA]</scope>
</reference>
<dbReference type="OrthoDB" id="5832952at2759"/>
<evidence type="ECO:0000313" key="1">
    <source>
        <dbReference type="EMBL" id="VDM82832.1"/>
    </source>
</evidence>
<proteinExistence type="predicted"/>